<dbReference type="RefSeq" id="WP_203584977.1">
    <property type="nucleotide sequence ID" value="NZ_JACOPV010000009.1"/>
</dbReference>
<sequence length="122" mass="14016">MSRLIAFSTAELLEIEQALEPAVSDSPEFQAAIDSAFFKVGLALERPWALQQEQAAIKTVAGRLNKKLNDVRHRIDSMSLDQWLGWVDELDAEERVEFSRKYHSKTALYHLFRLRPDSGRDK</sequence>
<evidence type="ECO:0000313" key="2">
    <source>
        <dbReference type="Proteomes" id="UP000745663"/>
    </source>
</evidence>
<comment type="caution">
    <text evidence="1">The sequence shown here is derived from an EMBL/GenBank/DDBJ whole genome shotgun (WGS) entry which is preliminary data.</text>
</comment>
<protein>
    <submittedName>
        <fullName evidence="1">Uncharacterized protein</fullName>
    </submittedName>
</protein>
<accession>A0ABS2BZL0</accession>
<organism evidence="1 2">
    <name type="scientific">Pseudomonas arcuscaelestis</name>
    <dbReference type="NCBI Taxonomy" id="2710591"/>
    <lineage>
        <taxon>Bacteria</taxon>
        <taxon>Pseudomonadati</taxon>
        <taxon>Pseudomonadota</taxon>
        <taxon>Gammaproteobacteria</taxon>
        <taxon>Pseudomonadales</taxon>
        <taxon>Pseudomonadaceae</taxon>
        <taxon>Pseudomonas</taxon>
    </lineage>
</organism>
<dbReference type="Proteomes" id="UP000745663">
    <property type="component" value="Unassembled WGS sequence"/>
</dbReference>
<dbReference type="EMBL" id="JACOPV010000009">
    <property type="protein sequence ID" value="MBM5459072.1"/>
    <property type="molecule type" value="Genomic_DNA"/>
</dbReference>
<evidence type="ECO:0000313" key="1">
    <source>
        <dbReference type="EMBL" id="MBM5459072.1"/>
    </source>
</evidence>
<proteinExistence type="predicted"/>
<name>A0ABS2BZL0_9PSED</name>
<gene>
    <name evidence="1" type="ORF">H8F21_16000</name>
</gene>
<keyword evidence="2" id="KW-1185">Reference proteome</keyword>
<reference evidence="1 2" key="1">
    <citation type="submission" date="2020-08" db="EMBL/GenBank/DDBJ databases">
        <title>Description of novel Pseudomonas species.</title>
        <authorList>
            <person name="Duman M."/>
            <person name="Mulet M."/>
            <person name="Altun S."/>
            <person name="Saticioglu I.B."/>
            <person name="Lalucat J."/>
            <person name="Garcia-Valdes E."/>
        </authorList>
    </citation>
    <scope>NUCLEOTIDE SEQUENCE [LARGE SCALE GENOMIC DNA]</scope>
    <source>
        <strain evidence="1 2">P66</strain>
    </source>
</reference>